<dbReference type="GO" id="GO:0044183">
    <property type="term" value="F:protein folding chaperone"/>
    <property type="evidence" value="ECO:0007669"/>
    <property type="project" value="InterPro"/>
</dbReference>
<dbReference type="PANTHER" id="PTHR10772:SF58">
    <property type="entry name" value="CO-CHAPERONIN GROES"/>
    <property type="match status" value="1"/>
</dbReference>
<evidence type="ECO:0000256" key="1">
    <source>
        <dbReference type="ARBA" id="ARBA00006975"/>
    </source>
</evidence>
<dbReference type="NCBIfam" id="NF001533">
    <property type="entry name" value="PRK00364.2-4"/>
    <property type="match status" value="1"/>
</dbReference>
<dbReference type="GO" id="GO:0051082">
    <property type="term" value="F:unfolded protein binding"/>
    <property type="evidence" value="ECO:0007669"/>
    <property type="project" value="TreeGrafter"/>
</dbReference>
<dbReference type="InterPro" id="IPR037124">
    <property type="entry name" value="Chaperonin_GroES_sf"/>
</dbReference>
<organism evidence="5 6">
    <name type="scientific">Enterococcus canintestini</name>
    <dbReference type="NCBI Taxonomy" id="317010"/>
    <lineage>
        <taxon>Bacteria</taxon>
        <taxon>Bacillati</taxon>
        <taxon>Bacillota</taxon>
        <taxon>Bacilli</taxon>
        <taxon>Lactobacillales</taxon>
        <taxon>Enterococcaceae</taxon>
        <taxon>Enterococcus</taxon>
    </lineage>
</organism>
<dbReference type="PROSITE" id="PS00681">
    <property type="entry name" value="CHAPERONINS_CPN10"/>
    <property type="match status" value="1"/>
</dbReference>
<dbReference type="PRINTS" id="PR00297">
    <property type="entry name" value="CHAPERONIN10"/>
</dbReference>
<dbReference type="NCBIfam" id="NF001531">
    <property type="entry name" value="PRK00364.2-2"/>
    <property type="match status" value="1"/>
</dbReference>
<dbReference type="SUPFAM" id="SSF50129">
    <property type="entry name" value="GroES-like"/>
    <property type="match status" value="1"/>
</dbReference>
<dbReference type="FunFam" id="2.30.33.40:FF:000001">
    <property type="entry name" value="10 kDa chaperonin"/>
    <property type="match status" value="1"/>
</dbReference>
<dbReference type="GO" id="GO:0005524">
    <property type="term" value="F:ATP binding"/>
    <property type="evidence" value="ECO:0007669"/>
    <property type="project" value="InterPro"/>
</dbReference>
<dbReference type="InterPro" id="IPR020818">
    <property type="entry name" value="Chaperonin_GroES"/>
</dbReference>
<comment type="function">
    <text evidence="3 4">Together with the chaperonin GroEL, plays an essential role in assisting protein folding. The GroEL-GroES system forms a nano-cage that allows encapsulation of the non-native substrate proteins and provides a physical environment optimized to promote and accelerate protein folding. GroES binds to the apical surface of the GroEL ring, thereby capping the opening of the GroEL channel.</text>
</comment>
<evidence type="ECO:0000256" key="4">
    <source>
        <dbReference type="RuleBase" id="RU000535"/>
    </source>
</evidence>
<dbReference type="CDD" id="cd00320">
    <property type="entry name" value="cpn10"/>
    <property type="match status" value="1"/>
</dbReference>
<sequence>MEGFIVLKPLGDRVIIEVAKEEEKSVGGIVLASAAQEKPQTGTVVAVGEGRVLENGEKAAIPVAVGDQVMFEKYAGSEVKYNGQEYLIVNGKDIIAIVE</sequence>
<proteinExistence type="inferred from homology"/>
<protein>
    <recommendedName>
        <fullName evidence="3">Co-chaperonin GroES</fullName>
    </recommendedName>
    <alternativeName>
        <fullName evidence="3">10 kDa chaperonin</fullName>
    </alternativeName>
    <alternativeName>
        <fullName evidence="3">Chaperonin-10</fullName>
        <shortName evidence="3">Cpn10</shortName>
    </alternativeName>
</protein>
<comment type="caution">
    <text evidence="5">The sequence shown here is derived from an EMBL/GenBank/DDBJ whole genome shotgun (WGS) entry which is preliminary data.</text>
</comment>
<evidence type="ECO:0000256" key="2">
    <source>
        <dbReference type="ARBA" id="ARBA00023186"/>
    </source>
</evidence>
<evidence type="ECO:0000256" key="3">
    <source>
        <dbReference type="HAMAP-Rule" id="MF_00580"/>
    </source>
</evidence>
<evidence type="ECO:0000313" key="6">
    <source>
        <dbReference type="Proteomes" id="UP000182835"/>
    </source>
</evidence>
<dbReference type="Proteomes" id="UP000182835">
    <property type="component" value="Unassembled WGS sequence"/>
</dbReference>
<dbReference type="Gene3D" id="2.30.33.40">
    <property type="entry name" value="GroES chaperonin"/>
    <property type="match status" value="1"/>
</dbReference>
<dbReference type="GO" id="GO:0005737">
    <property type="term" value="C:cytoplasm"/>
    <property type="evidence" value="ECO:0007669"/>
    <property type="project" value="UniProtKB-SubCell"/>
</dbReference>
<keyword evidence="3" id="KW-0963">Cytoplasm</keyword>
<dbReference type="STRING" id="317010.RU96_GL002222"/>
<reference evidence="5 6" key="1">
    <citation type="submission" date="2014-12" db="EMBL/GenBank/DDBJ databases">
        <title>Draft genome sequences of 29 type strains of Enterococci.</title>
        <authorList>
            <person name="Zhong Z."/>
            <person name="Sun Z."/>
            <person name="Liu W."/>
            <person name="Zhang W."/>
            <person name="Zhang H."/>
        </authorList>
    </citation>
    <scope>NUCLEOTIDE SEQUENCE [LARGE SCALE GENOMIC DNA]</scope>
    <source>
        <strain evidence="5 6">DSM 21207</strain>
    </source>
</reference>
<gene>
    <name evidence="3" type="primary">groES</name>
    <name evidence="3" type="synonym">groS</name>
    <name evidence="5" type="ORF">RU96_GL002222</name>
</gene>
<dbReference type="SMART" id="SM00883">
    <property type="entry name" value="Cpn10"/>
    <property type="match status" value="1"/>
</dbReference>
<dbReference type="Pfam" id="PF00166">
    <property type="entry name" value="Cpn10"/>
    <property type="match status" value="1"/>
</dbReference>
<name>A0A1L8R7E3_9ENTE</name>
<dbReference type="GO" id="GO:0051087">
    <property type="term" value="F:protein-folding chaperone binding"/>
    <property type="evidence" value="ECO:0007669"/>
    <property type="project" value="TreeGrafter"/>
</dbReference>
<dbReference type="EMBL" id="JXKG01000006">
    <property type="protein sequence ID" value="OJG15673.1"/>
    <property type="molecule type" value="Genomic_DNA"/>
</dbReference>
<comment type="similarity">
    <text evidence="1 3 4">Belongs to the GroES chaperonin family.</text>
</comment>
<dbReference type="GO" id="GO:0046872">
    <property type="term" value="F:metal ion binding"/>
    <property type="evidence" value="ECO:0007669"/>
    <property type="project" value="TreeGrafter"/>
</dbReference>
<dbReference type="InterPro" id="IPR011032">
    <property type="entry name" value="GroES-like_sf"/>
</dbReference>
<comment type="subunit">
    <text evidence="3">Heptamer of 7 subunits arranged in a ring. Interacts with the chaperonin GroEL.</text>
</comment>
<dbReference type="InterPro" id="IPR018369">
    <property type="entry name" value="Chaprnonin_Cpn10_CS"/>
</dbReference>
<accession>A0A1L8R7E3</accession>
<dbReference type="NCBIfam" id="NF001534">
    <property type="entry name" value="PRK00364.2-5"/>
    <property type="match status" value="1"/>
</dbReference>
<dbReference type="AlphaFoldDB" id="A0A1L8R7E3"/>
<evidence type="ECO:0000313" key="5">
    <source>
        <dbReference type="EMBL" id="OJG15673.1"/>
    </source>
</evidence>
<comment type="subcellular location">
    <subcellularLocation>
        <location evidence="3">Cytoplasm</location>
    </subcellularLocation>
</comment>
<dbReference type="HAMAP" id="MF_00580">
    <property type="entry name" value="CH10"/>
    <property type="match status" value="1"/>
</dbReference>
<dbReference type="PANTHER" id="PTHR10772">
    <property type="entry name" value="10 KDA HEAT SHOCK PROTEIN"/>
    <property type="match status" value="1"/>
</dbReference>
<keyword evidence="2 3" id="KW-0143">Chaperone</keyword>